<dbReference type="STRING" id="1573173.A0A167CY25"/>
<name>A0A167CY25_COLIC</name>
<organism evidence="3 4">
    <name type="scientific">Colletotrichum incanum</name>
    <name type="common">Soybean anthracnose fungus</name>
    <dbReference type="NCBI Taxonomy" id="1573173"/>
    <lineage>
        <taxon>Eukaryota</taxon>
        <taxon>Fungi</taxon>
        <taxon>Dikarya</taxon>
        <taxon>Ascomycota</taxon>
        <taxon>Pezizomycotina</taxon>
        <taxon>Sordariomycetes</taxon>
        <taxon>Hypocreomycetidae</taxon>
        <taxon>Glomerellales</taxon>
        <taxon>Glomerellaceae</taxon>
        <taxon>Colletotrichum</taxon>
        <taxon>Colletotrichum spaethianum species complex</taxon>
    </lineage>
</organism>
<dbReference type="AlphaFoldDB" id="A0A167CY25"/>
<feature type="chain" id="PRO_5007884937" description="Follistatin-like domain-containing protein" evidence="1">
    <location>
        <begin position="19"/>
        <end position="277"/>
    </location>
</feature>
<dbReference type="EMBL" id="LFIW01001200">
    <property type="protein sequence ID" value="KZL83167.1"/>
    <property type="molecule type" value="Genomic_DNA"/>
</dbReference>
<dbReference type="SMART" id="SM00274">
    <property type="entry name" value="FOLN"/>
    <property type="match status" value="2"/>
</dbReference>
<evidence type="ECO:0000313" key="3">
    <source>
        <dbReference type="EMBL" id="KZL83167.1"/>
    </source>
</evidence>
<feature type="domain" description="Follistatin-like" evidence="2">
    <location>
        <begin position="194"/>
        <end position="216"/>
    </location>
</feature>
<dbReference type="InterPro" id="IPR003645">
    <property type="entry name" value="Fol_N"/>
</dbReference>
<accession>A0A167CY25</accession>
<evidence type="ECO:0000259" key="2">
    <source>
        <dbReference type="SMART" id="SM00274"/>
    </source>
</evidence>
<sequence length="277" mass="28077">MASIRTIASLALALGVAAIPAPAPAPAPAPEPEPEAAPAVVDTFSPFKLKGDPFTLSVLPLSSVPVQVPGGSLALPSVDIKLEQALPTTKLLPRVTTAPSLQFPKISPLSIKLDGLSVSLTLPELSIPTVAVPSLPPIGTPALPSLPAVLPTSPDLLPGNPSALSTLIPRPSIVRPEKPTTLLTLVPAPSGLLTCATVLCKRGYVCQEKQGRPSCVPSNACGNVFCPFGTSCCNASCNVCTPPGVMCTQQVCGPLPALKASGVPETPSVPVVDAIPQ</sequence>
<keyword evidence="1" id="KW-0732">Signal</keyword>
<feature type="signal peptide" evidence="1">
    <location>
        <begin position="1"/>
        <end position="18"/>
    </location>
</feature>
<dbReference type="Proteomes" id="UP000076584">
    <property type="component" value="Unassembled WGS sequence"/>
</dbReference>
<reference evidence="3 4" key="1">
    <citation type="submission" date="2015-06" db="EMBL/GenBank/DDBJ databases">
        <title>Survival trade-offs in plant roots during colonization by closely related pathogenic and mutualistic fungi.</title>
        <authorList>
            <person name="Hacquard S."/>
            <person name="Kracher B."/>
            <person name="Hiruma K."/>
            <person name="Weinman A."/>
            <person name="Muench P."/>
            <person name="Garrido Oter R."/>
            <person name="Ver Loren van Themaat E."/>
            <person name="Dallerey J.-F."/>
            <person name="Damm U."/>
            <person name="Henrissat B."/>
            <person name="Lespinet O."/>
            <person name="Thon M."/>
            <person name="Kemen E."/>
            <person name="McHardy A.C."/>
            <person name="Schulze-Lefert P."/>
            <person name="O'Connell R.J."/>
        </authorList>
    </citation>
    <scope>NUCLEOTIDE SEQUENCE [LARGE SCALE GENOMIC DNA]</scope>
    <source>
        <strain evidence="3 4">MAFF 238704</strain>
    </source>
</reference>
<proteinExistence type="predicted"/>
<protein>
    <recommendedName>
        <fullName evidence="2">Follistatin-like domain-containing protein</fullName>
    </recommendedName>
</protein>
<comment type="caution">
    <text evidence="3">The sequence shown here is derived from an EMBL/GenBank/DDBJ whole genome shotgun (WGS) entry which is preliminary data.</text>
</comment>
<feature type="domain" description="Follistatin-like" evidence="2">
    <location>
        <begin position="220"/>
        <end position="238"/>
    </location>
</feature>
<evidence type="ECO:0000256" key="1">
    <source>
        <dbReference type="SAM" id="SignalP"/>
    </source>
</evidence>
<gene>
    <name evidence="3" type="ORF">CI238_04516</name>
</gene>
<keyword evidence="4" id="KW-1185">Reference proteome</keyword>
<evidence type="ECO:0000313" key="4">
    <source>
        <dbReference type="Proteomes" id="UP000076584"/>
    </source>
</evidence>